<reference evidence="1" key="2">
    <citation type="submission" date="2024-05" db="EMBL/GenBank/DDBJ databases">
        <title>Whole-genome sequencing of a new Methanosarcina sp. Z-7115.</title>
        <authorList>
            <person name="Zhilina T.N."/>
            <person name="Merkel A.Y."/>
        </authorList>
    </citation>
    <scope>NUCLEOTIDE SEQUENCE</scope>
    <source>
        <strain evidence="1 3">Z-7115</strain>
    </source>
</reference>
<protein>
    <recommendedName>
        <fullName evidence="4">Peptidase C-terminal archaeal/bacterial domain-containing protein</fullName>
    </recommendedName>
</protein>
<dbReference type="Gene3D" id="2.60.120.380">
    <property type="match status" value="1"/>
</dbReference>
<gene>
    <name evidence="1" type="ORF">RG963_14300</name>
    <name evidence="2" type="ORF">RG963_14340</name>
</gene>
<evidence type="ECO:0008006" key="4">
    <source>
        <dbReference type="Google" id="ProtNLM"/>
    </source>
</evidence>
<evidence type="ECO:0000313" key="3">
    <source>
        <dbReference type="Proteomes" id="UP001246244"/>
    </source>
</evidence>
<dbReference type="EMBL" id="JAVKPK010000076">
    <property type="protein sequence ID" value="MDR7666929.1"/>
    <property type="molecule type" value="Genomic_DNA"/>
</dbReference>
<organism evidence="1 3">
    <name type="scientific">Methanosarcina baikalica</name>
    <dbReference type="NCBI Taxonomy" id="3073890"/>
    <lineage>
        <taxon>Archaea</taxon>
        <taxon>Methanobacteriati</taxon>
        <taxon>Methanobacteriota</taxon>
        <taxon>Stenosarchaea group</taxon>
        <taxon>Methanomicrobia</taxon>
        <taxon>Methanosarcinales</taxon>
        <taxon>Methanosarcinaceae</taxon>
        <taxon>Methanosarcina</taxon>
    </lineage>
</organism>
<dbReference type="EMBL" id="JAVKPK010000076">
    <property type="protein sequence ID" value="MDR7666937.1"/>
    <property type="molecule type" value="Genomic_DNA"/>
</dbReference>
<evidence type="ECO:0000313" key="1">
    <source>
        <dbReference type="EMBL" id="MDR7666929.1"/>
    </source>
</evidence>
<sequence>MKTWKVFILCVIIGLMAVPAVSAKDEYAVNFDKEDILDSAGKDYIVSPCTENSFDMVNSIRSQLSTQYIIQGQTITHNVNVGSGVNYLEVDLNWGDTSDSLTLSVYTPSGSKLGTYYDNSDGSVNGRIRINIDPSQGYVDQGTWKFKVYGESVSGSESYTFNAALH</sequence>
<name>A0ABU2D4K7_9EURY</name>
<evidence type="ECO:0000313" key="2">
    <source>
        <dbReference type="EMBL" id="MDR7666937.1"/>
    </source>
</evidence>
<reference evidence="3" key="1">
    <citation type="submission" date="2023-07" db="EMBL/GenBank/DDBJ databases">
        <title>Whole-genome sequencing of a new Methanosarcina sp. Z-7115.</title>
        <authorList>
            <person name="Zhilina T.N."/>
            <person name="Merkel A.Y."/>
        </authorList>
    </citation>
    <scope>NUCLEOTIDE SEQUENCE [LARGE SCALE GENOMIC DNA]</scope>
    <source>
        <strain evidence="2 3">Z-7115</strain>
    </source>
</reference>
<dbReference type="RefSeq" id="WP_310576959.1">
    <property type="nucleotide sequence ID" value="NZ_JAVKPK010000076.1"/>
</dbReference>
<comment type="caution">
    <text evidence="1">The sequence shown here is derived from an EMBL/GenBank/DDBJ whole genome shotgun (WGS) entry which is preliminary data.</text>
</comment>
<keyword evidence="3" id="KW-1185">Reference proteome</keyword>
<dbReference type="Proteomes" id="UP001246244">
    <property type="component" value="Unassembled WGS sequence"/>
</dbReference>
<accession>A0ABU2D4K7</accession>
<proteinExistence type="predicted"/>